<evidence type="ECO:0000256" key="3">
    <source>
        <dbReference type="ARBA" id="ARBA00022989"/>
    </source>
</evidence>
<feature type="transmembrane region" description="Helical" evidence="5">
    <location>
        <begin position="423"/>
        <end position="443"/>
    </location>
</feature>
<dbReference type="Proteomes" id="UP000676409">
    <property type="component" value="Chromosome"/>
</dbReference>
<dbReference type="InterPro" id="IPR000849">
    <property type="entry name" value="Sugar_P_transporter"/>
</dbReference>
<reference evidence="7" key="1">
    <citation type="submission" date="2021-04" db="EMBL/GenBank/DDBJ databases">
        <title>The complete genome sequence of Caulobacter sp. S6.</title>
        <authorList>
            <person name="Tang Y."/>
            <person name="Ouyang W."/>
            <person name="Liu Q."/>
            <person name="Huang B."/>
            <person name="Guo Z."/>
            <person name="Lei P."/>
        </authorList>
    </citation>
    <scope>NUCLEOTIDE SEQUENCE</scope>
    <source>
        <strain evidence="7">S6</strain>
    </source>
</reference>
<gene>
    <name evidence="7" type="ORF">KCG34_25300</name>
</gene>
<feature type="transmembrane region" description="Helical" evidence="5">
    <location>
        <begin position="377"/>
        <end position="395"/>
    </location>
</feature>
<evidence type="ECO:0000256" key="1">
    <source>
        <dbReference type="ARBA" id="ARBA00004127"/>
    </source>
</evidence>
<keyword evidence="2 5" id="KW-0812">Transmembrane</keyword>
<feature type="transmembrane region" description="Helical" evidence="5">
    <location>
        <begin position="188"/>
        <end position="207"/>
    </location>
</feature>
<feature type="domain" description="Major facilitator superfamily (MFS) profile" evidence="6">
    <location>
        <begin position="34"/>
        <end position="447"/>
    </location>
</feature>
<feature type="transmembrane region" description="Helical" evidence="5">
    <location>
        <begin position="251"/>
        <end position="269"/>
    </location>
</feature>
<feature type="transmembrane region" description="Helical" evidence="5">
    <location>
        <begin position="100"/>
        <end position="130"/>
    </location>
</feature>
<dbReference type="PIRSF" id="PIRSF002808">
    <property type="entry name" value="Hexose_phosphate_transp"/>
    <property type="match status" value="1"/>
</dbReference>
<dbReference type="GO" id="GO:0005886">
    <property type="term" value="C:plasma membrane"/>
    <property type="evidence" value="ECO:0007669"/>
    <property type="project" value="TreeGrafter"/>
</dbReference>
<dbReference type="GO" id="GO:0061513">
    <property type="term" value="F:glucose 6-phosphate:phosphate antiporter activity"/>
    <property type="evidence" value="ECO:0007669"/>
    <property type="project" value="TreeGrafter"/>
</dbReference>
<dbReference type="PROSITE" id="PS50850">
    <property type="entry name" value="MFS"/>
    <property type="match status" value="1"/>
</dbReference>
<dbReference type="AlphaFoldDB" id="A0A975G5B7"/>
<proteinExistence type="predicted"/>
<dbReference type="EMBL" id="CP073078">
    <property type="protein sequence ID" value="QUD90921.1"/>
    <property type="molecule type" value="Genomic_DNA"/>
</dbReference>
<dbReference type="SUPFAM" id="SSF103473">
    <property type="entry name" value="MFS general substrate transporter"/>
    <property type="match status" value="1"/>
</dbReference>
<feature type="transmembrane region" description="Helical" evidence="5">
    <location>
        <begin position="30"/>
        <end position="48"/>
    </location>
</feature>
<keyword evidence="4 5" id="KW-0472">Membrane</keyword>
<keyword evidence="8" id="KW-1185">Reference proteome</keyword>
<dbReference type="PANTHER" id="PTHR43826">
    <property type="entry name" value="GLUCOSE-6-PHOSPHATE EXCHANGER SLC37A4"/>
    <property type="match status" value="1"/>
</dbReference>
<dbReference type="PANTHER" id="PTHR43826:SF7">
    <property type="entry name" value="PROTEIN UHPC, PUTATIVE-RELATED"/>
    <property type="match status" value="1"/>
</dbReference>
<evidence type="ECO:0000313" key="8">
    <source>
        <dbReference type="Proteomes" id="UP000676409"/>
    </source>
</evidence>
<dbReference type="KEGG" id="caul:KCG34_25300"/>
<dbReference type="Pfam" id="PF07690">
    <property type="entry name" value="MFS_1"/>
    <property type="match status" value="1"/>
</dbReference>
<feature type="transmembrane region" description="Helical" evidence="5">
    <location>
        <begin position="346"/>
        <end position="370"/>
    </location>
</feature>
<evidence type="ECO:0000256" key="5">
    <source>
        <dbReference type="SAM" id="Phobius"/>
    </source>
</evidence>
<evidence type="ECO:0000259" key="6">
    <source>
        <dbReference type="PROSITE" id="PS50850"/>
    </source>
</evidence>
<evidence type="ECO:0000256" key="4">
    <source>
        <dbReference type="ARBA" id="ARBA00023136"/>
    </source>
</evidence>
<name>A0A975G5B7_9CAUL</name>
<dbReference type="InterPro" id="IPR051337">
    <property type="entry name" value="OPA_Antiporter"/>
</dbReference>
<feature type="transmembrane region" description="Helical" evidence="5">
    <location>
        <begin position="289"/>
        <end position="310"/>
    </location>
</feature>
<dbReference type="Gene3D" id="1.20.1250.20">
    <property type="entry name" value="MFS general substrate transporter like domains"/>
    <property type="match status" value="2"/>
</dbReference>
<dbReference type="InterPro" id="IPR011701">
    <property type="entry name" value="MFS"/>
</dbReference>
<organism evidence="7 8">
    <name type="scientific">Phenylobacterium montanum</name>
    <dbReference type="NCBI Taxonomy" id="2823693"/>
    <lineage>
        <taxon>Bacteria</taxon>
        <taxon>Pseudomonadati</taxon>
        <taxon>Pseudomonadota</taxon>
        <taxon>Alphaproteobacteria</taxon>
        <taxon>Caulobacterales</taxon>
        <taxon>Caulobacteraceae</taxon>
        <taxon>Phenylobacterium</taxon>
    </lineage>
</organism>
<dbReference type="InterPro" id="IPR020846">
    <property type="entry name" value="MFS_dom"/>
</dbReference>
<evidence type="ECO:0000313" key="7">
    <source>
        <dbReference type="EMBL" id="QUD90921.1"/>
    </source>
</evidence>
<comment type="subcellular location">
    <subcellularLocation>
        <location evidence="1">Endomembrane system</location>
        <topology evidence="1">Multi-pass membrane protein</topology>
    </subcellularLocation>
</comment>
<dbReference type="InterPro" id="IPR036259">
    <property type="entry name" value="MFS_trans_sf"/>
</dbReference>
<accession>A0A975G5B7</accession>
<feature type="transmembrane region" description="Helical" evidence="5">
    <location>
        <begin position="322"/>
        <end position="340"/>
    </location>
</feature>
<sequence length="447" mass="48043">MGSLVKVFATGAAVAPIADAAEVDKLYRRHRTRIMLAITIGYALSYTCRLGLSVVKKPLIDGGYFTPEQLGSIGSALFYTYAFGKLTNGFLGDHANVKRFFAFGLMVSALCNFGMGALSTFWFCVVVWGLNGWFQSFGAPSSIVSLSNWFSNRERGTYYGIWGMSHQGGEALTFWLASAIVAALGWRWGFWGPAAICAVAALAVFLLTQDRPQTLGLPPVADWRKDHWGTSGERHEENLLAIQFSILKRPALWIVALSSAAMYVTRYAINSWGILYLQEIRGFSLPDAGLVLTASMLGGVAGTFCFGFISDKLFASHRPPTNLIYGLVELGGLLLVFYGPTGLVPMMIGFIAFGFGMGGLITSLGGLFAIDICPKRAAGAALGTVGVFSYLGAAVQEQISGHLIQAGLHVAGGHKHYDFGPAILFWVGASAVSLVLATSLWRVRVVD</sequence>
<keyword evidence="3 5" id="KW-1133">Transmembrane helix</keyword>
<protein>
    <submittedName>
        <fullName evidence="7">MFS transporter</fullName>
    </submittedName>
</protein>
<dbReference type="GO" id="GO:0012505">
    <property type="term" value="C:endomembrane system"/>
    <property type="evidence" value="ECO:0007669"/>
    <property type="project" value="UniProtKB-SubCell"/>
</dbReference>
<dbReference type="GO" id="GO:0035435">
    <property type="term" value="P:phosphate ion transmembrane transport"/>
    <property type="evidence" value="ECO:0007669"/>
    <property type="project" value="TreeGrafter"/>
</dbReference>
<evidence type="ECO:0000256" key="2">
    <source>
        <dbReference type="ARBA" id="ARBA00022692"/>
    </source>
</evidence>